<feature type="compositionally biased region" description="Basic and acidic residues" evidence="1">
    <location>
        <begin position="248"/>
        <end position="265"/>
    </location>
</feature>
<evidence type="ECO:0000259" key="2">
    <source>
        <dbReference type="Pfam" id="PF15317"/>
    </source>
</evidence>
<sequence>MPSSSLQRRGTSPTPAASSALATKRPARDGVGWRGRGRAGIAKGGTQARRGAAACPRARRRAQLSPHPSPRVGFARLSSAPALHSAPFPGSPRAASRATIEAQRLPALRGARCCACRVVVSCWLRCSGRLRAPRLDRRPAPPKAARPILSASAARARRRRSSSSSSRSCDGDGGGGSSASDLCAADSMTEVMNTREPVMEEFTLSQPEEEGGTSSQAFPEAHEKYPKLSKRLPSIVVEPSETGDVESGELRWPPDDLKSMEDKKALAAQRAQQQKMDLESASPHQDMGDSTESGETRTEGDD</sequence>
<dbReference type="RefSeq" id="XP_028560055.1">
    <property type="nucleotide sequence ID" value="XM_028704222.1"/>
</dbReference>
<feature type="region of interest" description="Disordered" evidence="1">
    <location>
        <begin position="133"/>
        <end position="182"/>
    </location>
</feature>
<dbReference type="Proteomes" id="UP000472272">
    <property type="component" value="Chromosome 1"/>
</dbReference>
<feature type="region of interest" description="Disordered" evidence="1">
    <location>
        <begin position="203"/>
        <end position="302"/>
    </location>
</feature>
<feature type="compositionally biased region" description="Low complexity" evidence="1">
    <location>
        <begin position="11"/>
        <end position="23"/>
    </location>
</feature>
<protein>
    <submittedName>
        <fullName evidence="3">LBH domain containing 2</fullName>
    </submittedName>
</protein>
<accession>A0A670HM93</accession>
<dbReference type="PANTHER" id="PTHR14987:SF3">
    <property type="entry name" value="LBH DOMAIN-CONTAINING PROTEIN 2"/>
    <property type="match status" value="1"/>
</dbReference>
<evidence type="ECO:0000313" key="3">
    <source>
        <dbReference type="Ensembl" id="ENSPMRP00000000101.1"/>
    </source>
</evidence>
<dbReference type="OrthoDB" id="9421103at2759"/>
<proteinExistence type="predicted"/>
<feature type="compositionally biased region" description="Polar residues" evidence="1">
    <location>
        <begin position="1"/>
        <end position="10"/>
    </location>
</feature>
<feature type="region of interest" description="Disordered" evidence="1">
    <location>
        <begin position="1"/>
        <end position="74"/>
    </location>
</feature>
<dbReference type="AlphaFoldDB" id="A0A670HM93"/>
<evidence type="ECO:0000313" key="4">
    <source>
        <dbReference type="Proteomes" id="UP000472272"/>
    </source>
</evidence>
<reference evidence="3 4" key="1">
    <citation type="journal article" date="2019" name="Proc. Natl. Acad. Sci. U.S.A.">
        <title>Regulatory changes in pterin and carotenoid genes underlie balanced color polymorphisms in the wall lizard.</title>
        <authorList>
            <person name="Andrade P."/>
            <person name="Pinho C."/>
            <person name="Perez I de Lanuza G."/>
            <person name="Afonso S."/>
            <person name="Brejcha J."/>
            <person name="Rubin C.J."/>
            <person name="Wallerman O."/>
            <person name="Pereira P."/>
            <person name="Sabatino S.J."/>
            <person name="Bellati A."/>
            <person name="Pellitteri-Rosa D."/>
            <person name="Bosakova Z."/>
            <person name="Bunikis I."/>
            <person name="Carretero M.A."/>
            <person name="Feiner N."/>
            <person name="Marsik P."/>
            <person name="Pauperio F."/>
            <person name="Salvi D."/>
            <person name="Soler L."/>
            <person name="While G.M."/>
            <person name="Uller T."/>
            <person name="Font E."/>
            <person name="Andersson L."/>
            <person name="Carneiro M."/>
        </authorList>
    </citation>
    <scope>NUCLEOTIDE SEQUENCE</scope>
</reference>
<organism evidence="3 4">
    <name type="scientific">Podarcis muralis</name>
    <name type="common">Wall lizard</name>
    <name type="synonym">Lacerta muralis</name>
    <dbReference type="NCBI Taxonomy" id="64176"/>
    <lineage>
        <taxon>Eukaryota</taxon>
        <taxon>Metazoa</taxon>
        <taxon>Chordata</taxon>
        <taxon>Craniata</taxon>
        <taxon>Vertebrata</taxon>
        <taxon>Euteleostomi</taxon>
        <taxon>Lepidosauria</taxon>
        <taxon>Squamata</taxon>
        <taxon>Bifurcata</taxon>
        <taxon>Unidentata</taxon>
        <taxon>Episquamata</taxon>
        <taxon>Laterata</taxon>
        <taxon>Lacertibaenia</taxon>
        <taxon>Lacertidae</taxon>
        <taxon>Podarcis</taxon>
    </lineage>
</organism>
<feature type="domain" description="LBH" evidence="2">
    <location>
        <begin position="188"/>
        <end position="275"/>
    </location>
</feature>
<dbReference type="CTD" id="107984640"/>
<name>A0A670HM93_PODMU</name>
<keyword evidence="4" id="KW-1185">Reference proteome</keyword>
<dbReference type="InterPro" id="IPR038990">
    <property type="entry name" value="LBH_dom"/>
</dbReference>
<dbReference type="InterPro" id="IPR042945">
    <property type="entry name" value="LBH_dom_prot"/>
</dbReference>
<dbReference type="Ensembl" id="ENSPMRT00000000106.1">
    <property type="protein sequence ID" value="ENSPMRP00000000101.1"/>
    <property type="gene ID" value="ENSPMRG00000000065.1"/>
</dbReference>
<dbReference type="KEGG" id="pmua:114582851"/>
<evidence type="ECO:0000256" key="1">
    <source>
        <dbReference type="SAM" id="MobiDB-lite"/>
    </source>
</evidence>
<feature type="compositionally biased region" description="Low complexity" evidence="1">
    <location>
        <begin position="143"/>
        <end position="154"/>
    </location>
</feature>
<reference evidence="3" key="3">
    <citation type="submission" date="2025-09" db="UniProtKB">
        <authorList>
            <consortium name="Ensembl"/>
        </authorList>
    </citation>
    <scope>IDENTIFICATION</scope>
</reference>
<dbReference type="Pfam" id="PF15317">
    <property type="entry name" value="Lbh"/>
    <property type="match status" value="1"/>
</dbReference>
<feature type="compositionally biased region" description="Low complexity" evidence="1">
    <location>
        <begin position="39"/>
        <end position="56"/>
    </location>
</feature>
<dbReference type="GeneTree" id="ENSGT00940000164834"/>
<dbReference type="PANTHER" id="PTHR14987">
    <property type="entry name" value="PROTEIN LBH-RELATED"/>
    <property type="match status" value="1"/>
</dbReference>
<reference evidence="3" key="2">
    <citation type="submission" date="2025-08" db="UniProtKB">
        <authorList>
            <consortium name="Ensembl"/>
        </authorList>
    </citation>
    <scope>IDENTIFICATION</scope>
</reference>
<gene>
    <name evidence="3" type="primary">LBHD2</name>
</gene>
<feature type="compositionally biased region" description="Low complexity" evidence="1">
    <location>
        <begin position="266"/>
        <end position="275"/>
    </location>
</feature>
<dbReference type="GeneID" id="114582851"/>